<protein>
    <recommendedName>
        <fullName evidence="2 5">Cell shape-determining protein MreC</fullName>
    </recommendedName>
    <alternativeName>
        <fullName evidence="4 5">Cell shape protein MreC</fullName>
    </alternativeName>
</protein>
<evidence type="ECO:0000313" key="9">
    <source>
        <dbReference type="Proteomes" id="UP000267223"/>
    </source>
</evidence>
<evidence type="ECO:0000259" key="7">
    <source>
        <dbReference type="Pfam" id="PF04085"/>
    </source>
</evidence>
<keyword evidence="6" id="KW-0812">Transmembrane</keyword>
<proteinExistence type="inferred from homology"/>
<keyword evidence="6" id="KW-1133">Transmembrane helix</keyword>
<keyword evidence="9" id="KW-1185">Reference proteome</keyword>
<dbReference type="Proteomes" id="UP000267223">
    <property type="component" value="Unassembled WGS sequence"/>
</dbReference>
<dbReference type="InterPro" id="IPR042177">
    <property type="entry name" value="Cell/Rod_1"/>
</dbReference>
<dbReference type="PANTHER" id="PTHR34138">
    <property type="entry name" value="CELL SHAPE-DETERMINING PROTEIN MREC"/>
    <property type="match status" value="1"/>
</dbReference>
<dbReference type="Pfam" id="PF04085">
    <property type="entry name" value="MreC"/>
    <property type="match status" value="1"/>
</dbReference>
<dbReference type="InterPro" id="IPR055342">
    <property type="entry name" value="MreC_beta-barrel_core"/>
</dbReference>
<comment type="function">
    <text evidence="5">Involved in formation and maintenance of cell shape.</text>
</comment>
<dbReference type="AlphaFoldDB" id="A0A3M9NM29"/>
<dbReference type="Gene3D" id="2.40.10.340">
    <property type="entry name" value="Rod shape-determining protein MreC, domain 1"/>
    <property type="match status" value="1"/>
</dbReference>
<dbReference type="PIRSF" id="PIRSF038471">
    <property type="entry name" value="MreC"/>
    <property type="match status" value="1"/>
</dbReference>
<comment type="caution">
    <text evidence="8">The sequence shown here is derived from an EMBL/GenBank/DDBJ whole genome shotgun (WGS) entry which is preliminary data.</text>
</comment>
<dbReference type="RefSeq" id="WP_123119405.1">
    <property type="nucleotide sequence ID" value="NZ_RJJR01000002.1"/>
</dbReference>
<name>A0A3M9NM29_9BACT</name>
<dbReference type="GO" id="GO:0005886">
    <property type="term" value="C:plasma membrane"/>
    <property type="evidence" value="ECO:0007669"/>
    <property type="project" value="TreeGrafter"/>
</dbReference>
<evidence type="ECO:0000256" key="1">
    <source>
        <dbReference type="ARBA" id="ARBA00009369"/>
    </source>
</evidence>
<feature type="transmembrane region" description="Helical" evidence="6">
    <location>
        <begin position="6"/>
        <end position="29"/>
    </location>
</feature>
<organism evidence="8 9">
    <name type="scientific">Hanamia caeni</name>
    <dbReference type="NCBI Taxonomy" id="2294116"/>
    <lineage>
        <taxon>Bacteria</taxon>
        <taxon>Pseudomonadati</taxon>
        <taxon>Bacteroidota</taxon>
        <taxon>Chitinophagia</taxon>
        <taxon>Chitinophagales</taxon>
        <taxon>Chitinophagaceae</taxon>
        <taxon>Hanamia</taxon>
    </lineage>
</organism>
<comment type="similarity">
    <text evidence="1 5">Belongs to the MreC family.</text>
</comment>
<evidence type="ECO:0000256" key="2">
    <source>
        <dbReference type="ARBA" id="ARBA00013855"/>
    </source>
</evidence>
<reference evidence="8 9" key="1">
    <citation type="submission" date="2018-11" db="EMBL/GenBank/DDBJ databases">
        <title>Draft genome sequence of Ferruginibacter sp. BO-59.</title>
        <authorList>
            <person name="Im W.T."/>
        </authorList>
    </citation>
    <scope>NUCLEOTIDE SEQUENCE [LARGE SCALE GENOMIC DNA]</scope>
    <source>
        <strain evidence="8 9">BO-59</strain>
    </source>
</reference>
<dbReference type="EMBL" id="RJJR01000002">
    <property type="protein sequence ID" value="RNI38842.1"/>
    <property type="molecule type" value="Genomic_DNA"/>
</dbReference>
<evidence type="ECO:0000256" key="4">
    <source>
        <dbReference type="ARBA" id="ARBA00032089"/>
    </source>
</evidence>
<dbReference type="PANTHER" id="PTHR34138:SF1">
    <property type="entry name" value="CELL SHAPE-DETERMINING PROTEIN MREC"/>
    <property type="match status" value="1"/>
</dbReference>
<keyword evidence="3 5" id="KW-0133">Cell shape</keyword>
<evidence type="ECO:0000256" key="3">
    <source>
        <dbReference type="ARBA" id="ARBA00022960"/>
    </source>
</evidence>
<gene>
    <name evidence="8" type="primary">mreC</name>
    <name evidence="8" type="ORF">EFY79_04045</name>
</gene>
<evidence type="ECO:0000313" key="8">
    <source>
        <dbReference type="EMBL" id="RNI38842.1"/>
    </source>
</evidence>
<dbReference type="InterPro" id="IPR007221">
    <property type="entry name" value="MreC"/>
</dbReference>
<dbReference type="NCBIfam" id="NF010532">
    <property type="entry name" value="PRK13922.9-3"/>
    <property type="match status" value="1"/>
</dbReference>
<accession>A0A3M9NM29</accession>
<sequence>MRNIFLFIRIYFTFIVFLLLMGISIYMLFSYNSYHHAVYSKTASEITGSINKKYNSIEYYFQLKRTNDSLVKANEALYNRLRQDFEIPDTVNKIAIDTMVLDSTSIARKYLYMQAKVVSNSVNRPNNYIMLHRGALQGIKPDMGVIGVNNAVVGTVVDVSDNYSVVMSLLHEQSNLSARLKKGGETGIISFDGKSHEILYLKDVSKFAKIHSGDTVVTSGFSDKFPGGLPVGYVKDIINDKSSSTYTLRIIPAANFENLQYAYIISNLQKKEPEELLNKVKNK</sequence>
<dbReference type="OrthoDB" id="9811827at2"/>
<dbReference type="InterPro" id="IPR042175">
    <property type="entry name" value="Cell/Rod_MreC_2"/>
</dbReference>
<dbReference type="Gene3D" id="2.40.10.350">
    <property type="entry name" value="Rod shape-determining protein MreC, domain 2"/>
    <property type="match status" value="1"/>
</dbReference>
<evidence type="ECO:0000256" key="5">
    <source>
        <dbReference type="PIRNR" id="PIRNR038471"/>
    </source>
</evidence>
<evidence type="ECO:0000256" key="6">
    <source>
        <dbReference type="SAM" id="Phobius"/>
    </source>
</evidence>
<feature type="domain" description="Rod shape-determining protein MreC beta-barrel core" evidence="7">
    <location>
        <begin position="117"/>
        <end position="265"/>
    </location>
</feature>
<dbReference type="GO" id="GO:0008360">
    <property type="term" value="P:regulation of cell shape"/>
    <property type="evidence" value="ECO:0007669"/>
    <property type="project" value="UniProtKB-KW"/>
</dbReference>
<keyword evidence="6" id="KW-0472">Membrane</keyword>